<keyword evidence="3" id="KW-1185">Reference proteome</keyword>
<keyword evidence="1" id="KW-1133">Transmembrane helix</keyword>
<dbReference type="OrthoDB" id="777957at2759"/>
<dbReference type="InterPro" id="IPR044578">
    <property type="entry name" value="BIR6-like"/>
</dbReference>
<organism evidence="2 3">
    <name type="scientific">Coptis chinensis</name>
    <dbReference type="NCBI Taxonomy" id="261450"/>
    <lineage>
        <taxon>Eukaryota</taxon>
        <taxon>Viridiplantae</taxon>
        <taxon>Streptophyta</taxon>
        <taxon>Embryophyta</taxon>
        <taxon>Tracheophyta</taxon>
        <taxon>Spermatophyta</taxon>
        <taxon>Magnoliopsida</taxon>
        <taxon>Ranunculales</taxon>
        <taxon>Ranunculaceae</taxon>
        <taxon>Coptidoideae</taxon>
        <taxon>Coptis</taxon>
    </lineage>
</organism>
<feature type="transmembrane region" description="Helical" evidence="1">
    <location>
        <begin position="99"/>
        <end position="121"/>
    </location>
</feature>
<evidence type="ECO:0000313" key="2">
    <source>
        <dbReference type="EMBL" id="KAF9609737.1"/>
    </source>
</evidence>
<reference evidence="2 3" key="1">
    <citation type="submission" date="2020-10" db="EMBL/GenBank/DDBJ databases">
        <title>The Coptis chinensis genome and diversification of protoberbering-type alkaloids.</title>
        <authorList>
            <person name="Wang B."/>
            <person name="Shu S."/>
            <person name="Song C."/>
            <person name="Liu Y."/>
        </authorList>
    </citation>
    <scope>NUCLEOTIDE SEQUENCE [LARGE SCALE GENOMIC DNA]</scope>
    <source>
        <strain evidence="2">HL-2020</strain>
        <tissue evidence="2">Leaf</tissue>
    </source>
</reference>
<sequence length="202" mass="22810">MKKKKGSGISKTTYDKVADSFQKDGLLDDLDKLKGMYSNSQAENSMKQVASRISNVINEKDWFDFPNDVQQKILDINCIWSPELIKMVVEKVVGNPRKILLFFGGFKLLSLLNPITSYMIFVVKACGHEMEMETYSFVMLLVLVPDNASILDEVVKSLIGVEKVKECDKILKAMEKGGSLPSGELYNKIIYHLATLSEVKRF</sequence>
<dbReference type="PANTHER" id="PTHR47003">
    <property type="entry name" value="OS01G0970900 PROTEIN"/>
    <property type="match status" value="1"/>
</dbReference>
<protein>
    <submittedName>
        <fullName evidence="2">Uncharacterized protein</fullName>
    </submittedName>
</protein>
<accession>A0A835I422</accession>
<dbReference type="GO" id="GO:0008380">
    <property type="term" value="P:RNA splicing"/>
    <property type="evidence" value="ECO:0007669"/>
    <property type="project" value="InterPro"/>
</dbReference>
<dbReference type="AlphaFoldDB" id="A0A835I422"/>
<keyword evidence="1" id="KW-0812">Transmembrane</keyword>
<dbReference type="Proteomes" id="UP000631114">
    <property type="component" value="Unassembled WGS sequence"/>
</dbReference>
<keyword evidence="1" id="KW-0472">Membrane</keyword>
<gene>
    <name evidence="2" type="ORF">IFM89_018185</name>
</gene>
<comment type="caution">
    <text evidence="2">The sequence shown here is derived from an EMBL/GenBank/DDBJ whole genome shotgun (WGS) entry which is preliminary data.</text>
</comment>
<dbReference type="PANTHER" id="PTHR47003:SF3">
    <property type="entry name" value="SMALL RIBOSOMAL SUBUNIT PROTEIN MS81 (RPPR8)"/>
    <property type="match status" value="1"/>
</dbReference>
<dbReference type="EMBL" id="JADFTS010000004">
    <property type="protein sequence ID" value="KAF9609737.1"/>
    <property type="molecule type" value="Genomic_DNA"/>
</dbReference>
<name>A0A835I422_9MAGN</name>
<proteinExistence type="predicted"/>
<evidence type="ECO:0000313" key="3">
    <source>
        <dbReference type="Proteomes" id="UP000631114"/>
    </source>
</evidence>
<evidence type="ECO:0000256" key="1">
    <source>
        <dbReference type="SAM" id="Phobius"/>
    </source>
</evidence>